<keyword evidence="2" id="KW-0472">Membrane</keyword>
<name>A0A177B6B0_9BILA</name>
<comment type="caution">
    <text evidence="3">The sequence shown here is derived from an EMBL/GenBank/DDBJ whole genome shotgun (WGS) entry which is preliminary data.</text>
</comment>
<keyword evidence="4" id="KW-1185">Reference proteome</keyword>
<keyword evidence="2" id="KW-0812">Transmembrane</keyword>
<reference evidence="3 4" key="1">
    <citation type="submission" date="2016-04" db="EMBL/GenBank/DDBJ databases">
        <title>The genome of Intoshia linei affirms orthonectids as highly simplified spiralians.</title>
        <authorList>
            <person name="Mikhailov K.V."/>
            <person name="Slusarev G.S."/>
            <person name="Nikitin M.A."/>
            <person name="Logacheva M.D."/>
            <person name="Penin A."/>
            <person name="Aleoshin V."/>
            <person name="Panchin Y.V."/>
        </authorList>
    </citation>
    <scope>NUCLEOTIDE SEQUENCE [LARGE SCALE GENOMIC DNA]</scope>
    <source>
        <strain evidence="3">Intl2013</strain>
        <tissue evidence="3">Whole animal</tissue>
    </source>
</reference>
<organism evidence="3 4">
    <name type="scientific">Intoshia linei</name>
    <dbReference type="NCBI Taxonomy" id="1819745"/>
    <lineage>
        <taxon>Eukaryota</taxon>
        <taxon>Metazoa</taxon>
        <taxon>Spiralia</taxon>
        <taxon>Lophotrochozoa</taxon>
        <taxon>Mesozoa</taxon>
        <taxon>Orthonectida</taxon>
        <taxon>Rhopaluridae</taxon>
        <taxon>Intoshia</taxon>
    </lineage>
</organism>
<feature type="compositionally biased region" description="Low complexity" evidence="1">
    <location>
        <begin position="1"/>
        <end position="12"/>
    </location>
</feature>
<gene>
    <name evidence="3" type="ORF">A3Q56_02445</name>
</gene>
<dbReference type="Proteomes" id="UP000078046">
    <property type="component" value="Unassembled WGS sequence"/>
</dbReference>
<evidence type="ECO:0000256" key="1">
    <source>
        <dbReference type="SAM" id="MobiDB-lite"/>
    </source>
</evidence>
<protein>
    <submittedName>
        <fullName evidence="3">Uncharacterized protein</fullName>
    </submittedName>
</protein>
<accession>A0A177B6B0</accession>
<proteinExistence type="predicted"/>
<dbReference type="AlphaFoldDB" id="A0A177B6B0"/>
<feature type="region of interest" description="Disordered" evidence="1">
    <location>
        <begin position="1"/>
        <end position="20"/>
    </location>
</feature>
<evidence type="ECO:0000256" key="2">
    <source>
        <dbReference type="SAM" id="Phobius"/>
    </source>
</evidence>
<dbReference type="EMBL" id="LWCA01000226">
    <property type="protein sequence ID" value="OAF69819.1"/>
    <property type="molecule type" value="Genomic_DNA"/>
</dbReference>
<dbReference type="Gene3D" id="6.10.250.1780">
    <property type="match status" value="1"/>
</dbReference>
<evidence type="ECO:0000313" key="3">
    <source>
        <dbReference type="EMBL" id="OAF69819.1"/>
    </source>
</evidence>
<sequence>MTNSSDSKNNANDDIDGENNGRTTKIAIGSAIIGLIILALLSYVIFKFYQRIKHNNKKINIPMHREIHSLLDIENMQRIKNKTLERKANHRKVYKSSSCHESSTYNIEMAMKHNIDKSVFHNKMCTIKKNEFFV</sequence>
<feature type="transmembrane region" description="Helical" evidence="2">
    <location>
        <begin position="26"/>
        <end position="49"/>
    </location>
</feature>
<evidence type="ECO:0000313" key="4">
    <source>
        <dbReference type="Proteomes" id="UP000078046"/>
    </source>
</evidence>
<keyword evidence="2" id="KW-1133">Transmembrane helix</keyword>